<protein>
    <submittedName>
        <fullName evidence="2">Uncharacterized protein</fullName>
    </submittedName>
</protein>
<reference evidence="2 3" key="1">
    <citation type="journal article" date="2014" name="Int. J. Syst. Evol. Microbiol.">
        <title>Complete genome sequence of Corynebacterium casei LMG S-19264T (=DSM 44701T), isolated from a smear-ripened cheese.</title>
        <authorList>
            <consortium name="US DOE Joint Genome Institute (JGI-PGF)"/>
            <person name="Walter F."/>
            <person name="Albersmeier A."/>
            <person name="Kalinowski J."/>
            <person name="Ruckert C."/>
        </authorList>
    </citation>
    <scope>NUCLEOTIDE SEQUENCE [LARGE SCALE GENOMIC DNA]</scope>
    <source>
        <strain evidence="2 3">CGMCC 1.15358</strain>
    </source>
</reference>
<name>A0A917DLG7_9SPHN</name>
<proteinExistence type="predicted"/>
<accession>A0A917DLG7</accession>
<comment type="caution">
    <text evidence="2">The sequence shown here is derived from an EMBL/GenBank/DDBJ whole genome shotgun (WGS) entry which is preliminary data.</text>
</comment>
<feature type="transmembrane region" description="Helical" evidence="1">
    <location>
        <begin position="43"/>
        <end position="64"/>
    </location>
</feature>
<evidence type="ECO:0000313" key="3">
    <source>
        <dbReference type="Proteomes" id="UP000598997"/>
    </source>
</evidence>
<keyword evidence="1" id="KW-0812">Transmembrane</keyword>
<keyword evidence="3" id="KW-1185">Reference proteome</keyword>
<keyword evidence="1" id="KW-0472">Membrane</keyword>
<feature type="transmembrane region" description="Helical" evidence="1">
    <location>
        <begin position="5"/>
        <end position="23"/>
    </location>
</feature>
<organism evidence="2 3">
    <name type="scientific">Croceicoccus pelagius</name>
    <dbReference type="NCBI Taxonomy" id="1703341"/>
    <lineage>
        <taxon>Bacteria</taxon>
        <taxon>Pseudomonadati</taxon>
        <taxon>Pseudomonadota</taxon>
        <taxon>Alphaproteobacteria</taxon>
        <taxon>Sphingomonadales</taxon>
        <taxon>Erythrobacteraceae</taxon>
        <taxon>Croceicoccus</taxon>
    </lineage>
</organism>
<evidence type="ECO:0000313" key="2">
    <source>
        <dbReference type="EMBL" id="GGD45889.1"/>
    </source>
</evidence>
<evidence type="ECO:0000256" key="1">
    <source>
        <dbReference type="SAM" id="Phobius"/>
    </source>
</evidence>
<keyword evidence="1" id="KW-1133">Transmembrane helix</keyword>
<dbReference type="AlphaFoldDB" id="A0A917DLG7"/>
<sequence length="66" mass="7094">MALRFGYGGFFAVIGIYDGWSMPCEKGNRFPPKTGPGAQFEDVLSHIGFVTPLMLASFVIGGLARP</sequence>
<dbReference type="OrthoDB" id="7595229at2"/>
<dbReference type="Proteomes" id="UP000598997">
    <property type="component" value="Unassembled WGS sequence"/>
</dbReference>
<gene>
    <name evidence="2" type="ORF">GCM10010989_20110</name>
</gene>
<dbReference type="EMBL" id="BMIO01000006">
    <property type="protein sequence ID" value="GGD45889.1"/>
    <property type="molecule type" value="Genomic_DNA"/>
</dbReference>
<dbReference type="RefSeq" id="WP_066762066.1">
    <property type="nucleotide sequence ID" value="NZ_BMIO01000006.1"/>
</dbReference>